<organism evidence="3 4">
    <name type="scientific">Candidatus Daviesbacteria bacterium RIFCSPLOWO2_01_FULL_39_12</name>
    <dbReference type="NCBI Taxonomy" id="1797785"/>
    <lineage>
        <taxon>Bacteria</taxon>
        <taxon>Candidatus Daviesiibacteriota</taxon>
    </lineage>
</organism>
<evidence type="ECO:0000256" key="1">
    <source>
        <dbReference type="SAM" id="MobiDB-lite"/>
    </source>
</evidence>
<dbReference type="InterPro" id="IPR003497">
    <property type="entry name" value="BRO_N_domain"/>
</dbReference>
<feature type="domain" description="Bro-N" evidence="2">
    <location>
        <begin position="14"/>
        <end position="113"/>
    </location>
</feature>
<accession>A0A1F5KS97</accession>
<dbReference type="STRING" id="1797785.A3B45_03355"/>
<gene>
    <name evidence="3" type="ORF">A3B45_03355</name>
</gene>
<comment type="caution">
    <text evidence="3">The sequence shown here is derived from an EMBL/GenBank/DDBJ whole genome shotgun (WGS) entry which is preliminary data.</text>
</comment>
<sequence>MKNDNQIIAFQTKKIRRHWDEKKQKWYFSVVDIISALTESANPTDYLKKLRKRDSELGHYIGTNCPQVEMASETGKNRKMLAGTPEHLFRIIQSIPSKKAEPIKLWLAKVGYERIQEVSDPEKSINRGRINWQRLGRSQKWIQQRMMGQETRNKLTDYWKTHDVKKENEYAILTNIIHEEWSDLSVKDHRNLKGLKTENLRDHMTEAELIFTALAELSTRQIAENMQTKGLEKNKIPAKKGGRIAKNARLELEQRSGKKVISGENFKLPGKNTPKKLQ</sequence>
<reference evidence="3 4" key="1">
    <citation type="journal article" date="2016" name="Nat. Commun.">
        <title>Thousands of microbial genomes shed light on interconnected biogeochemical processes in an aquifer system.</title>
        <authorList>
            <person name="Anantharaman K."/>
            <person name="Brown C.T."/>
            <person name="Hug L.A."/>
            <person name="Sharon I."/>
            <person name="Castelle C.J."/>
            <person name="Probst A.J."/>
            <person name="Thomas B.C."/>
            <person name="Singh A."/>
            <person name="Wilkins M.J."/>
            <person name="Karaoz U."/>
            <person name="Brodie E.L."/>
            <person name="Williams K.H."/>
            <person name="Hubbard S.S."/>
            <person name="Banfield J.F."/>
        </authorList>
    </citation>
    <scope>NUCLEOTIDE SEQUENCE [LARGE SCALE GENOMIC DNA]</scope>
</reference>
<proteinExistence type="predicted"/>
<evidence type="ECO:0000259" key="2">
    <source>
        <dbReference type="SMART" id="SM01040"/>
    </source>
</evidence>
<protein>
    <submittedName>
        <fullName evidence="3">Antirepressor</fullName>
    </submittedName>
</protein>
<dbReference type="Pfam" id="PF02498">
    <property type="entry name" value="Bro-N"/>
    <property type="match status" value="1"/>
</dbReference>
<evidence type="ECO:0000313" key="3">
    <source>
        <dbReference type="EMBL" id="OGE43699.1"/>
    </source>
</evidence>
<name>A0A1F5KS97_9BACT</name>
<evidence type="ECO:0000313" key="4">
    <source>
        <dbReference type="Proteomes" id="UP000178565"/>
    </source>
</evidence>
<dbReference type="EMBL" id="MFDM01000014">
    <property type="protein sequence ID" value="OGE43699.1"/>
    <property type="molecule type" value="Genomic_DNA"/>
</dbReference>
<dbReference type="Proteomes" id="UP000178565">
    <property type="component" value="Unassembled WGS sequence"/>
</dbReference>
<feature type="region of interest" description="Disordered" evidence="1">
    <location>
        <begin position="255"/>
        <end position="278"/>
    </location>
</feature>
<dbReference type="AlphaFoldDB" id="A0A1F5KS97"/>
<dbReference type="SMART" id="SM01040">
    <property type="entry name" value="Bro-N"/>
    <property type="match status" value="1"/>
</dbReference>